<protein>
    <submittedName>
        <fullName evidence="6">LysR family transcriptional regulator</fullName>
    </submittedName>
</protein>
<dbReference type="RefSeq" id="WP_138602397.1">
    <property type="nucleotide sequence ID" value="NZ_VCIA01000001.1"/>
</dbReference>
<dbReference type="Pfam" id="PF00126">
    <property type="entry name" value="HTH_1"/>
    <property type="match status" value="1"/>
</dbReference>
<dbReference type="Pfam" id="PF03466">
    <property type="entry name" value="LysR_substrate"/>
    <property type="match status" value="1"/>
</dbReference>
<dbReference type="Gene3D" id="1.10.10.10">
    <property type="entry name" value="Winged helix-like DNA-binding domain superfamily/Winged helix DNA-binding domain"/>
    <property type="match status" value="1"/>
</dbReference>
<keyword evidence="4" id="KW-0804">Transcription</keyword>
<feature type="domain" description="HTH lysR-type" evidence="5">
    <location>
        <begin position="1"/>
        <end position="58"/>
    </location>
</feature>
<dbReference type="GO" id="GO:0032993">
    <property type="term" value="C:protein-DNA complex"/>
    <property type="evidence" value="ECO:0007669"/>
    <property type="project" value="TreeGrafter"/>
</dbReference>
<dbReference type="PROSITE" id="PS50931">
    <property type="entry name" value="HTH_LYSR"/>
    <property type="match status" value="1"/>
</dbReference>
<dbReference type="InterPro" id="IPR036388">
    <property type="entry name" value="WH-like_DNA-bd_sf"/>
</dbReference>
<dbReference type="InterPro" id="IPR005119">
    <property type="entry name" value="LysR_subst-bd"/>
</dbReference>
<dbReference type="CDD" id="cd05466">
    <property type="entry name" value="PBP2_LTTR_substrate"/>
    <property type="match status" value="1"/>
</dbReference>
<proteinExistence type="inferred from homology"/>
<dbReference type="SUPFAM" id="SSF53850">
    <property type="entry name" value="Periplasmic binding protein-like II"/>
    <property type="match status" value="1"/>
</dbReference>
<dbReference type="InterPro" id="IPR000847">
    <property type="entry name" value="LysR_HTH_N"/>
</dbReference>
<dbReference type="Gene3D" id="3.40.190.290">
    <property type="match status" value="1"/>
</dbReference>
<keyword evidence="2" id="KW-0805">Transcription regulation</keyword>
<dbReference type="Proteomes" id="UP000306980">
    <property type="component" value="Unassembled WGS sequence"/>
</dbReference>
<comment type="similarity">
    <text evidence="1">Belongs to the LysR transcriptional regulatory family.</text>
</comment>
<evidence type="ECO:0000256" key="2">
    <source>
        <dbReference type="ARBA" id="ARBA00023015"/>
    </source>
</evidence>
<evidence type="ECO:0000256" key="4">
    <source>
        <dbReference type="ARBA" id="ARBA00023163"/>
    </source>
</evidence>
<evidence type="ECO:0000256" key="3">
    <source>
        <dbReference type="ARBA" id="ARBA00023125"/>
    </source>
</evidence>
<dbReference type="PRINTS" id="PR00039">
    <property type="entry name" value="HTHLYSR"/>
</dbReference>
<dbReference type="SUPFAM" id="SSF46785">
    <property type="entry name" value="Winged helix' DNA-binding domain"/>
    <property type="match status" value="1"/>
</dbReference>
<dbReference type="PANTHER" id="PTHR30346">
    <property type="entry name" value="TRANSCRIPTIONAL DUAL REGULATOR HCAR-RELATED"/>
    <property type="match status" value="1"/>
</dbReference>
<evidence type="ECO:0000313" key="7">
    <source>
        <dbReference type="Proteomes" id="UP000306980"/>
    </source>
</evidence>
<dbReference type="InterPro" id="IPR036390">
    <property type="entry name" value="WH_DNA-bd_sf"/>
</dbReference>
<keyword evidence="3" id="KW-0238">DNA-binding</keyword>
<dbReference type="GO" id="GO:0003677">
    <property type="term" value="F:DNA binding"/>
    <property type="evidence" value="ECO:0007669"/>
    <property type="project" value="UniProtKB-KW"/>
</dbReference>
<dbReference type="EMBL" id="VCIA01000001">
    <property type="protein sequence ID" value="TMN21718.1"/>
    <property type="molecule type" value="Genomic_DNA"/>
</dbReference>
<comment type="caution">
    <text evidence="6">The sequence shown here is derived from an EMBL/GenBank/DDBJ whole genome shotgun (WGS) entry which is preliminary data.</text>
</comment>
<dbReference type="GO" id="GO:0003700">
    <property type="term" value="F:DNA-binding transcription factor activity"/>
    <property type="evidence" value="ECO:0007669"/>
    <property type="project" value="InterPro"/>
</dbReference>
<reference evidence="6 7" key="1">
    <citation type="submission" date="2019-05" db="EMBL/GenBank/DDBJ databases">
        <title>Genomic analysis of Lentibacillus sp. NKC220-2.</title>
        <authorList>
            <person name="Oh Y.J."/>
        </authorList>
    </citation>
    <scope>NUCLEOTIDE SEQUENCE [LARGE SCALE GENOMIC DNA]</scope>
    <source>
        <strain evidence="6 7">NKC220-2</strain>
    </source>
</reference>
<dbReference type="PANTHER" id="PTHR30346:SF17">
    <property type="entry name" value="LYSR FAMILY TRANSCRIPTIONAL REGULATOR"/>
    <property type="match status" value="1"/>
</dbReference>
<name>A0A5S3QIR9_9BACI</name>
<dbReference type="FunFam" id="1.10.10.10:FF:000001">
    <property type="entry name" value="LysR family transcriptional regulator"/>
    <property type="match status" value="1"/>
</dbReference>
<evidence type="ECO:0000313" key="6">
    <source>
        <dbReference type="EMBL" id="TMN21718.1"/>
    </source>
</evidence>
<evidence type="ECO:0000256" key="1">
    <source>
        <dbReference type="ARBA" id="ARBA00009437"/>
    </source>
</evidence>
<organism evidence="6 7">
    <name type="scientific">Lentibacillus cibarius</name>
    <dbReference type="NCBI Taxonomy" id="2583219"/>
    <lineage>
        <taxon>Bacteria</taxon>
        <taxon>Bacillati</taxon>
        <taxon>Bacillota</taxon>
        <taxon>Bacilli</taxon>
        <taxon>Bacillales</taxon>
        <taxon>Bacillaceae</taxon>
        <taxon>Lentibacillus</taxon>
    </lineage>
</organism>
<sequence length="302" mass="33908">MDVVKLKYFITIVDKGSMSKAASALNMTQPPLSMAIKKFEEELGVNLFLRNGKRLRLSEAGKTIYERGTELLLSTKSIIKEAQEKEEGKTGYVTIGCSTVANLTIIPEVVKRMNDENIKITTRVLEGNTAFILEQLKTHNMDIGLVRNIFDKEDYHTTALLSEPLYVALPPQHPLKDRLYISLEELSNENFLIPYTSFGHGISDFILEGCQSFGFTPNIIYWGTENLPMLNIVNRGIGIAFVPALFNHIKGFSLPPLVRLKSPDIHAFLNLTTLKNSVKNSATEQFLSIAKRVINEYDKAIL</sequence>
<dbReference type="OrthoDB" id="9803735at2"/>
<gene>
    <name evidence="6" type="ORF">FFL34_06010</name>
</gene>
<accession>A0A5S3QIR9</accession>
<evidence type="ECO:0000259" key="5">
    <source>
        <dbReference type="PROSITE" id="PS50931"/>
    </source>
</evidence>
<dbReference type="AlphaFoldDB" id="A0A5S3QIR9"/>